<reference evidence="8" key="1">
    <citation type="submission" date="2011-11" db="EMBL/GenBank/DDBJ databases">
        <title>The Genome Sequence of Fusarium oxysporum PHW808.</title>
        <authorList>
            <consortium name="The Broad Institute Genome Sequencing Platform"/>
            <person name="Ma L.-J."/>
            <person name="Gale L.R."/>
            <person name="Schwartz D.C."/>
            <person name="Zhou S."/>
            <person name="Corby-Kistler H."/>
            <person name="Young S.K."/>
            <person name="Zeng Q."/>
            <person name="Gargeya S."/>
            <person name="Fitzgerald M."/>
            <person name="Haas B."/>
            <person name="Abouelleil A."/>
            <person name="Alvarado L."/>
            <person name="Arachchi H.M."/>
            <person name="Berlin A."/>
            <person name="Brown A."/>
            <person name="Chapman S.B."/>
            <person name="Chen Z."/>
            <person name="Dunbar C."/>
            <person name="Freedman E."/>
            <person name="Gearin G."/>
            <person name="Goldberg J."/>
            <person name="Griggs A."/>
            <person name="Gujja S."/>
            <person name="Heiman D."/>
            <person name="Howarth C."/>
            <person name="Larson L."/>
            <person name="Lui A."/>
            <person name="MacDonald P.J.P."/>
            <person name="Montmayeur A."/>
            <person name="Murphy C."/>
            <person name="Neiman D."/>
            <person name="Pearson M."/>
            <person name="Priest M."/>
            <person name="Roberts A."/>
            <person name="Saif S."/>
            <person name="Shea T."/>
            <person name="Shenoy N."/>
            <person name="Sisk P."/>
            <person name="Stolte C."/>
            <person name="Sykes S."/>
            <person name="Wortman J."/>
            <person name="Nusbaum C."/>
            <person name="Birren B."/>
        </authorList>
    </citation>
    <scope>NUCLEOTIDE SEQUENCE [LARGE SCALE GENOMIC DNA]</scope>
    <source>
        <strain evidence="8">54008</strain>
    </source>
</reference>
<sequence>MKPIHTLQLFALLSASSRGTILNTTITPPGCRKLNTDIGRPSREVWENSFPGIIPTPGSDAYGPLPDYRLQVKTVSDVQNAVRFAARHNIRLTVPTTGHDQLGRSDAGSGSIIDLSLFNGVQVSESFTPTEEGLPFIKPGTEVNIITPKDGVQATVAFGPARAGLPLNYAVGKSGLFSVSGAAATVALGGGWGQNGGYGPLTAQYGLGVDQWLEAQIVTPDAIRGGGGGTFGVIVQATWKVYPTVPMTGFNWYMNSTLGTADLEQGHLPTTKAMEYLLGQLPDLKEKGITLYVYAYPTVLRGYAIHPAANAGVDKANAVWGPILKKMQSFPGMTPFQTRPFDFANYREFFDTTYGPLEAQPTTPQDRRNRGVLPCDSRLLAAEHLTSLRIGPAFSSAKDRYGVLLCAPGQAAGDGSETSANPDWRRAVALIVGRKPETADAGTRHGHGSVNEENWTDSFWGSNYPRLSEIKSRYDPNMTFWVSPGINADFVQAVDGRACLVDPVPSTPSRFPPVTERRHMANMTVDGKFLFGDLEIIGTQFPQPGAEIGLQARRLNGSPCRQRL</sequence>
<evidence type="ECO:0000259" key="7">
    <source>
        <dbReference type="PROSITE" id="PS51387"/>
    </source>
</evidence>
<dbReference type="PANTHER" id="PTHR42973:SF39">
    <property type="entry name" value="FAD-BINDING PCMH-TYPE DOMAIN-CONTAINING PROTEIN"/>
    <property type="match status" value="1"/>
</dbReference>
<protein>
    <recommendedName>
        <fullName evidence="7">FAD-binding PCMH-type domain-containing protein</fullName>
    </recommendedName>
</protein>
<dbReference type="OrthoDB" id="9983560at2759"/>
<dbReference type="InterPro" id="IPR036318">
    <property type="entry name" value="FAD-bd_PCMH-like_sf"/>
</dbReference>
<comment type="cofactor">
    <cofactor evidence="1">
        <name>FAD</name>
        <dbReference type="ChEBI" id="CHEBI:57692"/>
    </cofactor>
</comment>
<dbReference type="GO" id="GO:0071949">
    <property type="term" value="F:FAD binding"/>
    <property type="evidence" value="ECO:0007669"/>
    <property type="project" value="InterPro"/>
</dbReference>
<comment type="similarity">
    <text evidence="2">Belongs to the oxygen-dependent FAD-linked oxidoreductase family.</text>
</comment>
<evidence type="ECO:0000256" key="4">
    <source>
        <dbReference type="ARBA" id="ARBA00022827"/>
    </source>
</evidence>
<keyword evidence="4" id="KW-0274">FAD</keyword>
<dbReference type="SUPFAM" id="SSF56176">
    <property type="entry name" value="FAD-binding/transporter-associated domain-like"/>
    <property type="match status" value="1"/>
</dbReference>
<dbReference type="Pfam" id="PF01565">
    <property type="entry name" value="FAD_binding_4"/>
    <property type="match status" value="1"/>
</dbReference>
<keyword evidence="6" id="KW-0732">Signal</keyword>
<dbReference type="InterPro" id="IPR016169">
    <property type="entry name" value="FAD-bd_PCMH_sub2"/>
</dbReference>
<dbReference type="PROSITE" id="PS51387">
    <property type="entry name" value="FAD_PCMH"/>
    <property type="match status" value="1"/>
</dbReference>
<dbReference type="Pfam" id="PF08031">
    <property type="entry name" value="BBE"/>
    <property type="match status" value="1"/>
</dbReference>
<name>X0I4C7_FUSOX</name>
<accession>X0I4C7</accession>
<evidence type="ECO:0000256" key="6">
    <source>
        <dbReference type="SAM" id="SignalP"/>
    </source>
</evidence>
<keyword evidence="5" id="KW-0560">Oxidoreductase</keyword>
<evidence type="ECO:0000256" key="3">
    <source>
        <dbReference type="ARBA" id="ARBA00022630"/>
    </source>
</evidence>
<dbReference type="InterPro" id="IPR016166">
    <property type="entry name" value="FAD-bd_PCMH"/>
</dbReference>
<feature type="signal peptide" evidence="6">
    <location>
        <begin position="1"/>
        <end position="19"/>
    </location>
</feature>
<dbReference type="InterPro" id="IPR012951">
    <property type="entry name" value="BBE"/>
</dbReference>
<feature type="chain" id="PRO_5004940745" description="FAD-binding PCMH-type domain-containing protein" evidence="6">
    <location>
        <begin position="20"/>
        <end position="564"/>
    </location>
</feature>
<feature type="domain" description="FAD-binding PCMH-type" evidence="7">
    <location>
        <begin position="62"/>
        <end position="244"/>
    </location>
</feature>
<dbReference type="GO" id="GO:0016491">
    <property type="term" value="F:oxidoreductase activity"/>
    <property type="evidence" value="ECO:0007669"/>
    <property type="project" value="UniProtKB-KW"/>
</dbReference>
<dbReference type="Gene3D" id="3.30.465.10">
    <property type="match status" value="2"/>
</dbReference>
<gene>
    <name evidence="8" type="ORF">FOPG_15791</name>
</gene>
<proteinExistence type="inferred from homology"/>
<dbReference type="HOGENOM" id="CLU_033733_0_0_1"/>
<reference evidence="8" key="2">
    <citation type="submission" date="2012-05" db="EMBL/GenBank/DDBJ databases">
        <title>The Genome Annotation of Fusarium oxysporum PHW808.</title>
        <authorList>
            <consortium name="The Broad Institute Genomics Platform"/>
            <person name="Ma L.-J."/>
            <person name="Corby-Kistler H."/>
            <person name="Broz K."/>
            <person name="Gale L.R."/>
            <person name="Jonkers W."/>
            <person name="O'Donnell K."/>
            <person name="Ploetz R."/>
            <person name="Steinberg C."/>
            <person name="Schwartz D.C."/>
            <person name="VanEtten H."/>
            <person name="Zhou S."/>
            <person name="Young S.K."/>
            <person name="Zeng Q."/>
            <person name="Gargeya S."/>
            <person name="Fitzgerald M."/>
            <person name="Abouelleil A."/>
            <person name="Alvarado L."/>
            <person name="Chapman S.B."/>
            <person name="Gainer-Dewar J."/>
            <person name="Goldberg J."/>
            <person name="Griggs A."/>
            <person name="Gujja S."/>
            <person name="Hansen M."/>
            <person name="Howarth C."/>
            <person name="Imamovic A."/>
            <person name="Ireland A."/>
            <person name="Larimer J."/>
            <person name="McCowan C."/>
            <person name="Murphy C."/>
            <person name="Pearson M."/>
            <person name="Poon T.W."/>
            <person name="Priest M."/>
            <person name="Roberts A."/>
            <person name="Saif S."/>
            <person name="Shea T."/>
            <person name="Sykes S."/>
            <person name="Wortman J."/>
            <person name="Nusbaum C."/>
            <person name="Birren B."/>
        </authorList>
    </citation>
    <scope>NUCLEOTIDE SEQUENCE</scope>
    <source>
        <strain evidence="8">54008</strain>
    </source>
</reference>
<dbReference type="EMBL" id="JH658938">
    <property type="protein sequence ID" value="EXL68139.1"/>
    <property type="molecule type" value="Genomic_DNA"/>
</dbReference>
<dbReference type="InterPro" id="IPR006094">
    <property type="entry name" value="Oxid_FAD_bind_N"/>
</dbReference>
<evidence type="ECO:0000256" key="1">
    <source>
        <dbReference type="ARBA" id="ARBA00001974"/>
    </source>
</evidence>
<evidence type="ECO:0000256" key="5">
    <source>
        <dbReference type="ARBA" id="ARBA00023002"/>
    </source>
</evidence>
<evidence type="ECO:0000313" key="8">
    <source>
        <dbReference type="EMBL" id="EXL68139.1"/>
    </source>
</evidence>
<dbReference type="AlphaFoldDB" id="X0I4C7"/>
<dbReference type="Proteomes" id="UP000030676">
    <property type="component" value="Unassembled WGS sequence"/>
</dbReference>
<evidence type="ECO:0000256" key="2">
    <source>
        <dbReference type="ARBA" id="ARBA00005466"/>
    </source>
</evidence>
<dbReference type="InterPro" id="IPR050416">
    <property type="entry name" value="FAD-linked_Oxidoreductase"/>
</dbReference>
<organism evidence="8">
    <name type="scientific">Fusarium oxysporum f. sp. conglutinans race 2 54008</name>
    <dbReference type="NCBI Taxonomy" id="1089457"/>
    <lineage>
        <taxon>Eukaryota</taxon>
        <taxon>Fungi</taxon>
        <taxon>Dikarya</taxon>
        <taxon>Ascomycota</taxon>
        <taxon>Pezizomycotina</taxon>
        <taxon>Sordariomycetes</taxon>
        <taxon>Hypocreomycetidae</taxon>
        <taxon>Hypocreales</taxon>
        <taxon>Nectriaceae</taxon>
        <taxon>Fusarium</taxon>
        <taxon>Fusarium oxysporum species complex</taxon>
    </lineage>
</organism>
<keyword evidence="3" id="KW-0285">Flavoprotein</keyword>
<dbReference type="PANTHER" id="PTHR42973">
    <property type="entry name" value="BINDING OXIDOREDUCTASE, PUTATIVE (AFU_ORTHOLOGUE AFUA_1G17690)-RELATED"/>
    <property type="match status" value="1"/>
</dbReference>